<evidence type="ECO:0000313" key="2">
    <source>
        <dbReference type="EMBL" id="KAH3772717.1"/>
    </source>
</evidence>
<dbReference type="PANTHER" id="PTHR37445">
    <property type="entry name" value="PROTEIN CBG24663"/>
    <property type="match status" value="1"/>
</dbReference>
<keyword evidence="1" id="KW-0175">Coiled coil</keyword>
<dbReference type="PANTHER" id="PTHR37445:SF3">
    <property type="entry name" value="ZINC FINGER PHD-TYPE DOMAIN-CONTAINING PROTEIN"/>
    <property type="match status" value="1"/>
</dbReference>
<sequence length="291" mass="33533">MMASQVASHVASQVVNNKTCAQCEISFKGKSPKCFNCSICNFWFCLECSHVSNKVYDVLKSEPNVKNLPFNCDGCTRVLPKITELAKALHLQQLKIESCEKKYEDLKNTLQSVVEEQVEKAITEYREREERKLNIIIHNVPEPRAESTDKKGDDEISLKEILLTTKCVGLKNFDFVRLGRPSDGRDRLIKVTLGSVSDKHRVLGGTRYLRAKIGQVYAHRWSKIFITPDQTKEERIKNMNLKRELEKRKLEEKNHDLIIFRWEIVERRPDSLVNSTMATPGISEPGRPFRL</sequence>
<keyword evidence="3" id="KW-1185">Reference proteome</keyword>
<dbReference type="Proteomes" id="UP000828390">
    <property type="component" value="Unassembled WGS sequence"/>
</dbReference>
<comment type="caution">
    <text evidence="2">The sequence shown here is derived from an EMBL/GenBank/DDBJ whole genome shotgun (WGS) entry which is preliminary data.</text>
</comment>
<reference evidence="2" key="1">
    <citation type="journal article" date="2019" name="bioRxiv">
        <title>The Genome of the Zebra Mussel, Dreissena polymorpha: A Resource for Invasive Species Research.</title>
        <authorList>
            <person name="McCartney M.A."/>
            <person name="Auch B."/>
            <person name="Kono T."/>
            <person name="Mallez S."/>
            <person name="Zhang Y."/>
            <person name="Obille A."/>
            <person name="Becker A."/>
            <person name="Abrahante J.E."/>
            <person name="Garbe J."/>
            <person name="Badalamenti J.P."/>
            <person name="Herman A."/>
            <person name="Mangelson H."/>
            <person name="Liachko I."/>
            <person name="Sullivan S."/>
            <person name="Sone E.D."/>
            <person name="Koren S."/>
            <person name="Silverstein K.A.T."/>
            <person name="Beckman K.B."/>
            <person name="Gohl D.M."/>
        </authorList>
    </citation>
    <scope>NUCLEOTIDE SEQUENCE</scope>
    <source>
        <strain evidence="2">Duluth1</strain>
        <tissue evidence="2">Whole animal</tissue>
    </source>
</reference>
<reference evidence="2" key="2">
    <citation type="submission" date="2020-11" db="EMBL/GenBank/DDBJ databases">
        <authorList>
            <person name="McCartney M.A."/>
            <person name="Auch B."/>
            <person name="Kono T."/>
            <person name="Mallez S."/>
            <person name="Becker A."/>
            <person name="Gohl D.M."/>
            <person name="Silverstein K.A.T."/>
            <person name="Koren S."/>
            <person name="Bechman K.B."/>
            <person name="Herman A."/>
            <person name="Abrahante J.E."/>
            <person name="Garbe J."/>
        </authorList>
    </citation>
    <scope>NUCLEOTIDE SEQUENCE</scope>
    <source>
        <strain evidence="2">Duluth1</strain>
        <tissue evidence="2">Whole animal</tissue>
    </source>
</reference>
<dbReference type="AlphaFoldDB" id="A0A9D4IHJ0"/>
<protein>
    <submittedName>
        <fullName evidence="2">Uncharacterized protein</fullName>
    </submittedName>
</protein>
<name>A0A9D4IHJ0_DREPO</name>
<evidence type="ECO:0000256" key="1">
    <source>
        <dbReference type="SAM" id="Coils"/>
    </source>
</evidence>
<feature type="coiled-coil region" evidence="1">
    <location>
        <begin position="89"/>
        <end position="116"/>
    </location>
</feature>
<gene>
    <name evidence="2" type="ORF">DPMN_174061</name>
</gene>
<proteinExistence type="predicted"/>
<organism evidence="2 3">
    <name type="scientific">Dreissena polymorpha</name>
    <name type="common">Zebra mussel</name>
    <name type="synonym">Mytilus polymorpha</name>
    <dbReference type="NCBI Taxonomy" id="45954"/>
    <lineage>
        <taxon>Eukaryota</taxon>
        <taxon>Metazoa</taxon>
        <taxon>Spiralia</taxon>
        <taxon>Lophotrochozoa</taxon>
        <taxon>Mollusca</taxon>
        <taxon>Bivalvia</taxon>
        <taxon>Autobranchia</taxon>
        <taxon>Heteroconchia</taxon>
        <taxon>Euheterodonta</taxon>
        <taxon>Imparidentia</taxon>
        <taxon>Neoheterodontei</taxon>
        <taxon>Myida</taxon>
        <taxon>Dreissenoidea</taxon>
        <taxon>Dreissenidae</taxon>
        <taxon>Dreissena</taxon>
    </lineage>
</organism>
<accession>A0A9D4IHJ0</accession>
<evidence type="ECO:0000313" key="3">
    <source>
        <dbReference type="Proteomes" id="UP000828390"/>
    </source>
</evidence>
<dbReference type="EMBL" id="JAIWYP010000009">
    <property type="protein sequence ID" value="KAH3772717.1"/>
    <property type="molecule type" value="Genomic_DNA"/>
</dbReference>